<dbReference type="SUPFAM" id="SSF46689">
    <property type="entry name" value="Homeodomain-like"/>
    <property type="match status" value="1"/>
</dbReference>
<dbReference type="SMART" id="SM00448">
    <property type="entry name" value="REC"/>
    <property type="match status" value="1"/>
</dbReference>
<dbReference type="AlphaFoldDB" id="A0A9X0XGS4"/>
<name>A0A9X0XGS4_9BURK</name>
<dbReference type="PANTHER" id="PTHR32071">
    <property type="entry name" value="TRANSCRIPTIONAL REGULATORY PROTEIN"/>
    <property type="match status" value="1"/>
</dbReference>
<dbReference type="InterPro" id="IPR011006">
    <property type="entry name" value="CheY-like_superfamily"/>
</dbReference>
<keyword evidence="1" id="KW-0547">Nucleotide-binding</keyword>
<dbReference type="GO" id="GO:0005524">
    <property type="term" value="F:ATP binding"/>
    <property type="evidence" value="ECO:0007669"/>
    <property type="project" value="UniProtKB-KW"/>
</dbReference>
<dbReference type="SUPFAM" id="SSF52540">
    <property type="entry name" value="P-loop containing nucleoside triphosphate hydrolases"/>
    <property type="match status" value="1"/>
</dbReference>
<organism evidence="8 9">
    <name type="scientific">Aquariibacter lacus</name>
    <dbReference type="NCBI Taxonomy" id="2801332"/>
    <lineage>
        <taxon>Bacteria</taxon>
        <taxon>Pseudomonadati</taxon>
        <taxon>Pseudomonadota</taxon>
        <taxon>Betaproteobacteria</taxon>
        <taxon>Burkholderiales</taxon>
        <taxon>Sphaerotilaceae</taxon>
        <taxon>Aquariibacter</taxon>
    </lineage>
</organism>
<dbReference type="SUPFAM" id="SSF52172">
    <property type="entry name" value="CheY-like"/>
    <property type="match status" value="1"/>
</dbReference>
<comment type="caution">
    <text evidence="8">The sequence shown here is derived from an EMBL/GenBank/DDBJ whole genome shotgun (WGS) entry which is preliminary data.</text>
</comment>
<dbReference type="GO" id="GO:0043565">
    <property type="term" value="F:sequence-specific DNA binding"/>
    <property type="evidence" value="ECO:0007669"/>
    <property type="project" value="InterPro"/>
</dbReference>
<keyword evidence="2" id="KW-0067">ATP-binding</keyword>
<reference evidence="8 9" key="1">
    <citation type="submission" date="2021-01" db="EMBL/GenBank/DDBJ databases">
        <title>Piscinibacter sp. Jin2 Genome sequencing and assembly.</title>
        <authorList>
            <person name="Kim I."/>
        </authorList>
    </citation>
    <scope>NUCLEOTIDE SEQUENCE [LARGE SCALE GENOMIC DNA]</scope>
    <source>
        <strain evidence="8 9">Jin2</strain>
    </source>
</reference>
<keyword evidence="9" id="KW-1185">Reference proteome</keyword>
<keyword evidence="4" id="KW-0804">Transcription</keyword>
<gene>
    <name evidence="8" type="ORF">JI742_05060</name>
</gene>
<dbReference type="InterPro" id="IPR009057">
    <property type="entry name" value="Homeodomain-like_sf"/>
</dbReference>
<feature type="domain" description="Sigma-54 factor interaction" evidence="6">
    <location>
        <begin position="157"/>
        <end position="393"/>
    </location>
</feature>
<dbReference type="InterPro" id="IPR027417">
    <property type="entry name" value="P-loop_NTPase"/>
</dbReference>
<feature type="modified residue" description="4-aspartylphosphate" evidence="5">
    <location>
        <position position="65"/>
    </location>
</feature>
<dbReference type="RefSeq" id="WP_201824501.1">
    <property type="nucleotide sequence ID" value="NZ_JAERRA010000001.1"/>
</dbReference>
<dbReference type="Gene3D" id="1.10.10.60">
    <property type="entry name" value="Homeodomain-like"/>
    <property type="match status" value="1"/>
</dbReference>
<protein>
    <submittedName>
        <fullName evidence="8">Sigma-54-dependent Fis family transcriptional regulator</fullName>
    </submittedName>
</protein>
<proteinExistence type="predicted"/>
<evidence type="ECO:0000256" key="3">
    <source>
        <dbReference type="ARBA" id="ARBA00023015"/>
    </source>
</evidence>
<evidence type="ECO:0000256" key="4">
    <source>
        <dbReference type="ARBA" id="ARBA00023163"/>
    </source>
</evidence>
<dbReference type="PANTHER" id="PTHR32071:SF14">
    <property type="entry name" value="TRANSCRIPTIONAL REGULATORY PROTEIN RTCR"/>
    <property type="match status" value="1"/>
</dbReference>
<dbReference type="Proteomes" id="UP000643207">
    <property type="component" value="Unassembled WGS sequence"/>
</dbReference>
<dbReference type="InterPro" id="IPR002197">
    <property type="entry name" value="HTH_Fis"/>
</dbReference>
<dbReference type="FunFam" id="3.40.50.300:FF:000006">
    <property type="entry name" value="DNA-binding transcriptional regulator NtrC"/>
    <property type="match status" value="1"/>
</dbReference>
<dbReference type="Gene3D" id="3.40.50.2300">
    <property type="match status" value="1"/>
</dbReference>
<dbReference type="InterPro" id="IPR025944">
    <property type="entry name" value="Sigma_54_int_dom_CS"/>
</dbReference>
<dbReference type="Pfam" id="PF00072">
    <property type="entry name" value="Response_reg"/>
    <property type="match status" value="1"/>
</dbReference>
<dbReference type="Pfam" id="PF00158">
    <property type="entry name" value="Sigma54_activat"/>
    <property type="match status" value="1"/>
</dbReference>
<dbReference type="Gene3D" id="1.10.8.60">
    <property type="match status" value="1"/>
</dbReference>
<dbReference type="Pfam" id="PF25601">
    <property type="entry name" value="AAA_lid_14"/>
    <property type="match status" value="1"/>
</dbReference>
<evidence type="ECO:0000256" key="5">
    <source>
        <dbReference type="PROSITE-ProRule" id="PRU00169"/>
    </source>
</evidence>
<dbReference type="SMART" id="SM00382">
    <property type="entry name" value="AAA"/>
    <property type="match status" value="1"/>
</dbReference>
<dbReference type="Pfam" id="PF02954">
    <property type="entry name" value="HTH_8"/>
    <property type="match status" value="1"/>
</dbReference>
<accession>A0A9X0XGS4</accession>
<evidence type="ECO:0000313" key="8">
    <source>
        <dbReference type="EMBL" id="MBL0719255.1"/>
    </source>
</evidence>
<sequence>MNSSSPTPPAEPSGPALLIVDDEALFARAAARHLGRAGYACQVAGSLQEARTQLQRQPPALVLLDMRLPDGHGFELLAAHPPGESAERPSFIMLTAYGELEDAVEAMKLGAADYVKKPVDLDELRLVVEKTLSTAQLRRRVDYSRERSVHALDEVQMLGDSPALRAAREQLEALGRLAPRAGIAPPTVLLLGETGTGKDVAARVLHRSGPLRERPFVQIDCASLPRELIEAELFGHEKGAYTGAQARRVGLIEAAEDGTVFLDELGELGLELQAKLLNVLERRVVRRVGAVREQPVSARFVAGTNRDLAAMVAAGQFRADLYYRLNVISVTLPPLRRREADVLLLARHFALQTARRYGLPDPVLLPEAEAALRHYAWPGNVRELRHLIERAVLLGGGAPLGAAGLGLPAAEPAAAPATTPALTPADLAAPARAGAEAGALDAMTLEEAERHLVERALARCRGNVSEAARQLGITRMALRYRLEKWRAFGPAERPEGA</sequence>
<dbReference type="InterPro" id="IPR058031">
    <property type="entry name" value="AAA_lid_NorR"/>
</dbReference>
<evidence type="ECO:0000256" key="1">
    <source>
        <dbReference type="ARBA" id="ARBA00022741"/>
    </source>
</evidence>
<keyword evidence="3" id="KW-0805">Transcription regulation</keyword>
<evidence type="ECO:0000313" key="9">
    <source>
        <dbReference type="Proteomes" id="UP000643207"/>
    </source>
</evidence>
<dbReference type="PROSITE" id="PS50045">
    <property type="entry name" value="SIGMA54_INTERACT_4"/>
    <property type="match status" value="1"/>
</dbReference>
<dbReference type="PRINTS" id="PR01590">
    <property type="entry name" value="HTHFIS"/>
</dbReference>
<keyword evidence="5" id="KW-0597">Phosphoprotein</keyword>
<dbReference type="InterPro" id="IPR001789">
    <property type="entry name" value="Sig_transdc_resp-reg_receiver"/>
</dbReference>
<dbReference type="GO" id="GO:0006355">
    <property type="term" value="P:regulation of DNA-templated transcription"/>
    <property type="evidence" value="ECO:0007669"/>
    <property type="project" value="InterPro"/>
</dbReference>
<dbReference type="GO" id="GO:0000160">
    <property type="term" value="P:phosphorelay signal transduction system"/>
    <property type="evidence" value="ECO:0007669"/>
    <property type="project" value="InterPro"/>
</dbReference>
<dbReference type="InterPro" id="IPR003593">
    <property type="entry name" value="AAA+_ATPase"/>
</dbReference>
<dbReference type="PROSITE" id="PS50110">
    <property type="entry name" value="RESPONSE_REGULATORY"/>
    <property type="match status" value="1"/>
</dbReference>
<dbReference type="EMBL" id="JAERRA010000001">
    <property type="protein sequence ID" value="MBL0719255.1"/>
    <property type="molecule type" value="Genomic_DNA"/>
</dbReference>
<dbReference type="PROSITE" id="PS00688">
    <property type="entry name" value="SIGMA54_INTERACT_3"/>
    <property type="match status" value="1"/>
</dbReference>
<evidence type="ECO:0000256" key="2">
    <source>
        <dbReference type="ARBA" id="ARBA00022840"/>
    </source>
</evidence>
<evidence type="ECO:0000259" key="6">
    <source>
        <dbReference type="PROSITE" id="PS50045"/>
    </source>
</evidence>
<evidence type="ECO:0000259" key="7">
    <source>
        <dbReference type="PROSITE" id="PS50110"/>
    </source>
</evidence>
<feature type="domain" description="Response regulatory" evidence="7">
    <location>
        <begin position="16"/>
        <end position="132"/>
    </location>
</feature>
<dbReference type="CDD" id="cd00009">
    <property type="entry name" value="AAA"/>
    <property type="match status" value="1"/>
</dbReference>
<dbReference type="Gene3D" id="3.40.50.300">
    <property type="entry name" value="P-loop containing nucleotide triphosphate hydrolases"/>
    <property type="match status" value="1"/>
</dbReference>
<dbReference type="InterPro" id="IPR002078">
    <property type="entry name" value="Sigma_54_int"/>
</dbReference>